<dbReference type="InterPro" id="IPR002550">
    <property type="entry name" value="CNNM"/>
</dbReference>
<evidence type="ECO:0000259" key="3">
    <source>
        <dbReference type="PROSITE" id="PS51846"/>
    </source>
</evidence>
<dbReference type="PANTHER" id="PTHR12064:SF59">
    <property type="entry name" value="CNNM TRANSMEMBRANE DOMAIN-CONTAINING PROTEIN"/>
    <property type="match status" value="1"/>
</dbReference>
<sequence length="108" mass="11709">MAAEYHCCEANFFIHILIIALLVLFAGLMSGLTLGLMSLSLVDLEVLAKVDDPWVPPKTWESIPSESGRVRSADSCGESQDPIYESSLISESNLVHLVVNALLGESHP</sequence>
<dbReference type="EMBL" id="CP097511">
    <property type="protein sequence ID" value="URE48335.1"/>
    <property type="molecule type" value="Genomic_DNA"/>
</dbReference>
<dbReference type="GO" id="GO:0016020">
    <property type="term" value="C:membrane"/>
    <property type="evidence" value="ECO:0007669"/>
    <property type="project" value="UniProtKB-UniRule"/>
</dbReference>
<organism evidence="4 5">
    <name type="scientific">Musa troglodytarum</name>
    <name type="common">fe'i banana</name>
    <dbReference type="NCBI Taxonomy" id="320322"/>
    <lineage>
        <taxon>Eukaryota</taxon>
        <taxon>Viridiplantae</taxon>
        <taxon>Streptophyta</taxon>
        <taxon>Embryophyta</taxon>
        <taxon>Tracheophyta</taxon>
        <taxon>Spermatophyta</taxon>
        <taxon>Magnoliopsida</taxon>
        <taxon>Liliopsida</taxon>
        <taxon>Zingiberales</taxon>
        <taxon>Musaceae</taxon>
        <taxon>Musa</taxon>
    </lineage>
</organism>
<evidence type="ECO:0000256" key="2">
    <source>
        <dbReference type="SAM" id="Phobius"/>
    </source>
</evidence>
<name>A0A9E7LF52_9LILI</name>
<reference evidence="4" key="1">
    <citation type="submission" date="2022-05" db="EMBL/GenBank/DDBJ databases">
        <title>The Musa troglodytarum L. genome provides insights into the mechanism of non-climacteric behaviour and enrichment of carotenoids.</title>
        <authorList>
            <person name="Wang J."/>
        </authorList>
    </citation>
    <scope>NUCLEOTIDE SEQUENCE</scope>
    <source>
        <tissue evidence="4">Leaf</tissue>
    </source>
</reference>
<dbReference type="Proteomes" id="UP001055439">
    <property type="component" value="Chromosome 9"/>
</dbReference>
<accession>A0A9E7LF52</accession>
<feature type="transmembrane region" description="Helical" evidence="2">
    <location>
        <begin position="12"/>
        <end position="39"/>
    </location>
</feature>
<dbReference type="GO" id="GO:0030026">
    <property type="term" value="P:intracellular manganese ion homeostasis"/>
    <property type="evidence" value="ECO:0007669"/>
    <property type="project" value="TreeGrafter"/>
</dbReference>
<dbReference type="GO" id="GO:0005737">
    <property type="term" value="C:cytoplasm"/>
    <property type="evidence" value="ECO:0007669"/>
    <property type="project" value="TreeGrafter"/>
</dbReference>
<dbReference type="OrthoDB" id="775571at2759"/>
<dbReference type="PANTHER" id="PTHR12064">
    <property type="entry name" value="METAL TRANSPORTER CNNM"/>
    <property type="match status" value="1"/>
</dbReference>
<gene>
    <name evidence="4" type="ORF">MUK42_14555</name>
</gene>
<evidence type="ECO:0000313" key="5">
    <source>
        <dbReference type="Proteomes" id="UP001055439"/>
    </source>
</evidence>
<dbReference type="PROSITE" id="PS51846">
    <property type="entry name" value="CNNM"/>
    <property type="match status" value="1"/>
</dbReference>
<dbReference type="GO" id="GO:0010960">
    <property type="term" value="P:magnesium ion homeostasis"/>
    <property type="evidence" value="ECO:0007669"/>
    <property type="project" value="InterPro"/>
</dbReference>
<feature type="domain" description="CNNM transmembrane" evidence="3">
    <location>
        <begin position="8"/>
        <end position="108"/>
    </location>
</feature>
<dbReference type="InterPro" id="IPR045095">
    <property type="entry name" value="ACDP"/>
</dbReference>
<dbReference type="EMBL" id="CP097511">
    <property type="protein sequence ID" value="URE48334.1"/>
    <property type="molecule type" value="Genomic_DNA"/>
</dbReference>
<dbReference type="AlphaFoldDB" id="A0A9E7LF52"/>
<evidence type="ECO:0000313" key="4">
    <source>
        <dbReference type="EMBL" id="URE48334.1"/>
    </source>
</evidence>
<keyword evidence="1 2" id="KW-0812">Transmembrane</keyword>
<keyword evidence="5" id="KW-1185">Reference proteome</keyword>
<proteinExistence type="predicted"/>
<evidence type="ECO:0000256" key="1">
    <source>
        <dbReference type="PROSITE-ProRule" id="PRU01193"/>
    </source>
</evidence>
<keyword evidence="1 2" id="KW-0472">Membrane</keyword>
<protein>
    <submittedName>
        <fullName evidence="4">Spc97 / Spc98 family</fullName>
    </submittedName>
</protein>
<keyword evidence="1 2" id="KW-1133">Transmembrane helix</keyword>